<keyword evidence="14" id="KW-1185">Reference proteome</keyword>
<feature type="binding site" evidence="11">
    <location>
        <position position="290"/>
    </location>
    <ligand>
        <name>GTP</name>
        <dbReference type="ChEBI" id="CHEBI:37565"/>
    </ligand>
</feature>
<feature type="binding site" evidence="11">
    <location>
        <begin position="268"/>
        <end position="270"/>
    </location>
    <ligand>
        <name>GTP</name>
        <dbReference type="ChEBI" id="CHEBI:37565"/>
    </ligand>
</feature>
<reference evidence="13" key="1">
    <citation type="journal article" date="2014" name="Int. J. Syst. Evol. Microbiol.">
        <title>Complete genome sequence of Corynebacterium casei LMG S-19264T (=DSM 44701T), isolated from a smear-ripened cheese.</title>
        <authorList>
            <consortium name="US DOE Joint Genome Institute (JGI-PGF)"/>
            <person name="Walter F."/>
            <person name="Albersmeier A."/>
            <person name="Kalinowski J."/>
            <person name="Ruckert C."/>
        </authorList>
    </citation>
    <scope>NUCLEOTIDE SEQUENCE</scope>
    <source>
        <strain evidence="13">KCTC 42590</strain>
    </source>
</reference>
<proteinExistence type="inferred from homology"/>
<dbReference type="Pfam" id="PF00925">
    <property type="entry name" value="GTP_cyclohydro2"/>
    <property type="match status" value="1"/>
</dbReference>
<comment type="cofactor">
    <cofactor evidence="11">
        <name>Zn(2+)</name>
        <dbReference type="ChEBI" id="CHEBI:29105"/>
    </cofactor>
    <text evidence="11">Binds 1 zinc ion per subunit.</text>
</comment>
<dbReference type="CDD" id="cd00641">
    <property type="entry name" value="GTP_cyclohydro2"/>
    <property type="match status" value="1"/>
</dbReference>
<comment type="similarity">
    <text evidence="2">In the N-terminal section; belongs to the DHBP synthase family.</text>
</comment>
<feature type="domain" description="GTP cyclohydrolase II" evidence="12">
    <location>
        <begin position="181"/>
        <end position="345"/>
    </location>
</feature>
<keyword evidence="5 11" id="KW-0547">Nucleotide-binding</keyword>
<evidence type="ECO:0000259" key="12">
    <source>
        <dbReference type="Pfam" id="PF00925"/>
    </source>
</evidence>
<dbReference type="HAMAP" id="MF_00179">
    <property type="entry name" value="RibA"/>
    <property type="match status" value="1"/>
</dbReference>
<keyword evidence="8 11" id="KW-0342">GTP-binding</keyword>
<comment type="similarity">
    <text evidence="11">Belongs to the GTP cyclohydrolase II family.</text>
</comment>
<evidence type="ECO:0000256" key="10">
    <source>
        <dbReference type="ARBA" id="ARBA00049295"/>
    </source>
</evidence>
<evidence type="ECO:0000313" key="13">
    <source>
        <dbReference type="EMBL" id="GHF15352.1"/>
    </source>
</evidence>
<evidence type="ECO:0000256" key="9">
    <source>
        <dbReference type="ARBA" id="ARBA00043932"/>
    </source>
</evidence>
<dbReference type="GO" id="GO:0005525">
    <property type="term" value="F:GTP binding"/>
    <property type="evidence" value="ECO:0007669"/>
    <property type="project" value="UniProtKB-KW"/>
</dbReference>
<feature type="binding site" evidence="11">
    <location>
        <position position="241"/>
    </location>
    <ligand>
        <name>Zn(2+)</name>
        <dbReference type="ChEBI" id="CHEBI:29105"/>
        <note>catalytic</note>
    </ligand>
</feature>
<dbReference type="PANTHER" id="PTHR21327:SF18">
    <property type="entry name" value="3,4-DIHYDROXY-2-BUTANONE 4-PHOSPHATE SYNTHASE"/>
    <property type="match status" value="1"/>
</dbReference>
<dbReference type="EMBL" id="BNCI01000001">
    <property type="protein sequence ID" value="GHF15352.1"/>
    <property type="molecule type" value="Genomic_DNA"/>
</dbReference>
<reference evidence="13" key="2">
    <citation type="submission" date="2020-09" db="EMBL/GenBank/DDBJ databases">
        <authorList>
            <person name="Sun Q."/>
            <person name="Kim S."/>
        </authorList>
    </citation>
    <scope>NUCLEOTIDE SEQUENCE</scope>
    <source>
        <strain evidence="13">KCTC 42590</strain>
    </source>
</reference>
<dbReference type="SUPFAM" id="SSF142695">
    <property type="entry name" value="RibA-like"/>
    <property type="match status" value="1"/>
</dbReference>
<dbReference type="AlphaFoldDB" id="A0A919ALG9"/>
<feature type="active site" description="Proton acceptor" evidence="11">
    <location>
        <position position="302"/>
    </location>
</feature>
<feature type="binding site" evidence="11">
    <location>
        <position position="246"/>
    </location>
    <ligand>
        <name>GTP</name>
        <dbReference type="ChEBI" id="CHEBI:37565"/>
    </ligand>
</feature>
<dbReference type="InterPro" id="IPR032677">
    <property type="entry name" value="GTP_cyclohydro_II"/>
</dbReference>
<dbReference type="PANTHER" id="PTHR21327">
    <property type="entry name" value="GTP CYCLOHYDROLASE II-RELATED"/>
    <property type="match status" value="1"/>
</dbReference>
<dbReference type="InterPro" id="IPR000926">
    <property type="entry name" value="RibA"/>
</dbReference>
<evidence type="ECO:0000256" key="11">
    <source>
        <dbReference type="HAMAP-Rule" id="MF_00179"/>
    </source>
</evidence>
<dbReference type="FunFam" id="3.40.50.10990:FF:000001">
    <property type="entry name" value="Riboflavin biosynthesis protein RibBA"/>
    <property type="match status" value="1"/>
</dbReference>
<feature type="binding site" evidence="11">
    <location>
        <position position="230"/>
    </location>
    <ligand>
        <name>Zn(2+)</name>
        <dbReference type="ChEBI" id="CHEBI:29105"/>
        <note>catalytic</note>
    </ligand>
</feature>
<dbReference type="Gene3D" id="3.40.50.10990">
    <property type="entry name" value="GTP cyclohydrolase II"/>
    <property type="match status" value="1"/>
</dbReference>
<feature type="binding site" evidence="11">
    <location>
        <begin position="225"/>
        <end position="229"/>
    </location>
    <ligand>
        <name>GTP</name>
        <dbReference type="ChEBI" id="CHEBI:37565"/>
    </ligand>
</feature>
<feature type="active site" description="Nucleophile" evidence="11">
    <location>
        <position position="304"/>
    </location>
</feature>
<comment type="function">
    <text evidence="9 11">Catalyzes the conversion of GTP to 2,5-diamino-6-ribosylamino-4(3H)-pyrimidinone 5'-phosphate (DARP), formate and pyrophosphate.</text>
</comment>
<dbReference type="Proteomes" id="UP000630923">
    <property type="component" value="Unassembled WGS sequence"/>
</dbReference>
<evidence type="ECO:0000256" key="8">
    <source>
        <dbReference type="ARBA" id="ARBA00023134"/>
    </source>
</evidence>
<sequence>MFAYMKTMSDQNSILLQINRVADDLRRGWPAAVQSGDTHLVFMPLEFAARDMLAQFDAFGETSRAAPFIIVTGRRAETLKVAHKGWSVVRLRREGWMRAVDFEALADPTRDLATPLKGPYSRIDHEESPVDQAAVKLVKIARLLPAVLAFETDTVPDGMLSVSATDVLGFDEIQAQSLRQVASAKVPLAGAENTRLVSFRPLTGGIEHMAIVIGDPPRHEPVLVRLHSECFTGDLLGSLKCDCGEQLRGAIKAIDENGGGVVLYLAQEGRGIGLTSKLKAYALQDEGFDTVDANTRLGFEVDERDFGPAAEMLKALGIEQVKLMTNNPNKVEGLKARGINVVERVKHAFPTNPHNIGYLQTKKDKTGHLL</sequence>
<dbReference type="NCBIfam" id="NF001591">
    <property type="entry name" value="PRK00393.1"/>
    <property type="match status" value="1"/>
</dbReference>
<evidence type="ECO:0000256" key="7">
    <source>
        <dbReference type="ARBA" id="ARBA00022833"/>
    </source>
</evidence>
<evidence type="ECO:0000256" key="3">
    <source>
        <dbReference type="ARBA" id="ARBA00022619"/>
    </source>
</evidence>
<feature type="binding site" evidence="11">
    <location>
        <position position="243"/>
    </location>
    <ligand>
        <name>Zn(2+)</name>
        <dbReference type="ChEBI" id="CHEBI:29105"/>
        <note>catalytic</note>
    </ligand>
</feature>
<dbReference type="InterPro" id="IPR036144">
    <property type="entry name" value="RibA-like_sf"/>
</dbReference>
<dbReference type="GO" id="GO:0003935">
    <property type="term" value="F:GTP cyclohydrolase II activity"/>
    <property type="evidence" value="ECO:0007669"/>
    <property type="project" value="UniProtKB-UniRule"/>
</dbReference>
<organism evidence="13 14">
    <name type="scientific">Kordiimonas sediminis</name>
    <dbReference type="NCBI Taxonomy" id="1735581"/>
    <lineage>
        <taxon>Bacteria</taxon>
        <taxon>Pseudomonadati</taxon>
        <taxon>Pseudomonadota</taxon>
        <taxon>Alphaproteobacteria</taxon>
        <taxon>Kordiimonadales</taxon>
        <taxon>Kordiimonadaceae</taxon>
        <taxon>Kordiimonas</taxon>
    </lineage>
</organism>
<feature type="binding site" evidence="11">
    <location>
        <position position="325"/>
    </location>
    <ligand>
        <name>GTP</name>
        <dbReference type="ChEBI" id="CHEBI:37565"/>
    </ligand>
</feature>
<keyword evidence="7 11" id="KW-0862">Zinc</keyword>
<accession>A0A919ALG9</accession>
<keyword evidence="3 11" id="KW-0686">Riboflavin biosynthesis</keyword>
<evidence type="ECO:0000256" key="4">
    <source>
        <dbReference type="ARBA" id="ARBA00022723"/>
    </source>
</evidence>
<dbReference type="GO" id="GO:0005829">
    <property type="term" value="C:cytosol"/>
    <property type="evidence" value="ECO:0007669"/>
    <property type="project" value="TreeGrafter"/>
</dbReference>
<comment type="catalytic activity">
    <reaction evidence="10 11">
        <text>GTP + 4 H2O = 2,5-diamino-6-hydroxy-4-(5-phosphoribosylamino)-pyrimidine + formate + 2 phosphate + 3 H(+)</text>
        <dbReference type="Rhea" id="RHEA:23704"/>
        <dbReference type="ChEBI" id="CHEBI:15377"/>
        <dbReference type="ChEBI" id="CHEBI:15378"/>
        <dbReference type="ChEBI" id="CHEBI:15740"/>
        <dbReference type="ChEBI" id="CHEBI:37565"/>
        <dbReference type="ChEBI" id="CHEBI:43474"/>
        <dbReference type="ChEBI" id="CHEBI:58614"/>
        <dbReference type="EC" id="3.5.4.25"/>
    </reaction>
</comment>
<dbReference type="GO" id="GO:0008270">
    <property type="term" value="F:zinc ion binding"/>
    <property type="evidence" value="ECO:0007669"/>
    <property type="project" value="UniProtKB-UniRule"/>
</dbReference>
<evidence type="ECO:0000256" key="5">
    <source>
        <dbReference type="ARBA" id="ARBA00022741"/>
    </source>
</evidence>
<feature type="binding site" evidence="11">
    <location>
        <position position="330"/>
    </location>
    <ligand>
        <name>GTP</name>
        <dbReference type="ChEBI" id="CHEBI:37565"/>
    </ligand>
</feature>
<evidence type="ECO:0000313" key="14">
    <source>
        <dbReference type="Proteomes" id="UP000630923"/>
    </source>
</evidence>
<dbReference type="GO" id="GO:0009231">
    <property type="term" value="P:riboflavin biosynthetic process"/>
    <property type="evidence" value="ECO:0007669"/>
    <property type="project" value="UniProtKB-UniRule"/>
</dbReference>
<keyword evidence="4 11" id="KW-0479">Metal-binding</keyword>
<evidence type="ECO:0000256" key="1">
    <source>
        <dbReference type="ARBA" id="ARBA00004853"/>
    </source>
</evidence>
<comment type="pathway">
    <text evidence="1 11">Cofactor biosynthesis; riboflavin biosynthesis; 5-amino-6-(D-ribitylamino)uracil from GTP: step 1/4.</text>
</comment>
<gene>
    <name evidence="11" type="primary">ribA</name>
    <name evidence="13" type="ORF">GCM10017044_06870</name>
</gene>
<dbReference type="NCBIfam" id="TIGR00505">
    <property type="entry name" value="ribA"/>
    <property type="match status" value="1"/>
</dbReference>
<evidence type="ECO:0000256" key="2">
    <source>
        <dbReference type="ARBA" id="ARBA00005520"/>
    </source>
</evidence>
<evidence type="ECO:0000256" key="6">
    <source>
        <dbReference type="ARBA" id="ARBA00022801"/>
    </source>
</evidence>
<protein>
    <recommendedName>
        <fullName evidence="11">GTP cyclohydrolase-2</fullName>
        <ecNumber evidence="11">3.5.4.25</ecNumber>
    </recommendedName>
    <alternativeName>
        <fullName evidence="11">GTP cyclohydrolase II</fullName>
    </alternativeName>
</protein>
<dbReference type="EC" id="3.5.4.25" evidence="11"/>
<name>A0A919ALG9_9PROT</name>
<comment type="caution">
    <text evidence="13">The sequence shown here is derived from an EMBL/GenBank/DDBJ whole genome shotgun (WGS) entry which is preliminary data.</text>
</comment>
<keyword evidence="6 11" id="KW-0378">Hydrolase</keyword>